<organism evidence="2">
    <name type="scientific">uncultured marine group II/III euryarchaeote KM3_86_F07</name>
    <dbReference type="NCBI Taxonomy" id="1456529"/>
    <lineage>
        <taxon>Archaea</taxon>
        <taxon>Methanobacteriati</taxon>
        <taxon>Methanobacteriota</taxon>
        <taxon>environmental samples</taxon>
    </lineage>
</organism>
<name>A0A075HSL2_9EURY</name>
<dbReference type="EMBL" id="KF901135">
    <property type="protein sequence ID" value="AIF19356.1"/>
    <property type="molecule type" value="Genomic_DNA"/>
</dbReference>
<sequence>MVRVTNGNSIQEVPSQRHGMERFDVKRGLVKQISENGGLATLASEFFDDIRDSGDNSFSGSHGVMTLIEANYNEKGALLVDVTNVAPDFEDPEAVKTAMDDRRRWTLFLDAATGYNSKQRGDKAKEWAKKASKAKSAISAARHFMSLSKNTSEEVTAQAESMIEEIQTALEQGDNTKAAGRAEKLGKLLE</sequence>
<dbReference type="AlphaFoldDB" id="A0A075HSL2"/>
<dbReference type="Pfam" id="PF18446">
    <property type="entry name" value="DUF5611"/>
    <property type="match status" value="1"/>
</dbReference>
<reference evidence="2" key="1">
    <citation type="journal article" date="2014" name="Genome Biol. Evol.">
        <title>Pangenome evidence for extensive interdomain horizontal transfer affecting lineage core and shell genes in uncultured planktonic thaumarchaeota and euryarchaeota.</title>
        <authorList>
            <person name="Deschamps P."/>
            <person name="Zivanovic Y."/>
            <person name="Moreira D."/>
            <person name="Rodriguez-Valera F."/>
            <person name="Lopez-Garcia P."/>
        </authorList>
    </citation>
    <scope>NUCLEOTIDE SEQUENCE</scope>
</reference>
<proteinExistence type="predicted"/>
<feature type="domain" description="DUF5611" evidence="1">
    <location>
        <begin position="20"/>
        <end position="125"/>
    </location>
</feature>
<protein>
    <recommendedName>
        <fullName evidence="1">DUF5611 domain-containing protein</fullName>
    </recommendedName>
</protein>
<evidence type="ECO:0000259" key="1">
    <source>
        <dbReference type="Pfam" id="PF18446"/>
    </source>
</evidence>
<dbReference type="Gene3D" id="3.30.310.190">
    <property type="match status" value="1"/>
</dbReference>
<accession>A0A075HSL2</accession>
<evidence type="ECO:0000313" key="2">
    <source>
        <dbReference type="EMBL" id="AIF19356.1"/>
    </source>
</evidence>
<dbReference type="InterPro" id="IPR040713">
    <property type="entry name" value="DUF5611"/>
</dbReference>